<reference evidence="3" key="1">
    <citation type="submission" date="2025-08" db="UniProtKB">
        <authorList>
            <consortium name="RefSeq"/>
        </authorList>
    </citation>
    <scope>IDENTIFICATION</scope>
    <source>
        <strain evidence="3">J_2021</strain>
        <tissue evidence="3">Erythrocytes</tissue>
    </source>
</reference>
<evidence type="ECO:0000256" key="1">
    <source>
        <dbReference type="SAM" id="MobiDB-lite"/>
    </source>
</evidence>
<proteinExistence type="predicted"/>
<evidence type="ECO:0000313" key="3">
    <source>
        <dbReference type="RefSeq" id="XP_041417703.1"/>
    </source>
</evidence>
<dbReference type="Proteomes" id="UP000186698">
    <property type="component" value="Chromosome 4S"/>
</dbReference>
<sequence>MTERDYSELSNKGANTFAYSDEDINRILSSLETEQLIPIESIPQSDVAKELLNLQKKEIHTSLHVSTLAEYIKTKRIPRGLRLDIKPNLCAEDQLLQQRWLEICNKCSIDLMVLTVERLTVKLHEIRTAITASTAKLTEERGAEQCNKILSDHKDILERLRSSITDRKRAKFNRDAKDYQEGKVYTWREERKWQRSEHQQRTGLPAPFRNQRRGASQSASYTQRGGRKGFPTQLQGASAYSTSSGEDLPSSSGSAPFLEQRSPTQKEHRKDKHGAKKAPDRESYPKRNRKQIRP</sequence>
<feature type="compositionally biased region" description="Basic residues" evidence="1">
    <location>
        <begin position="267"/>
        <end position="276"/>
    </location>
</feature>
<dbReference type="AlphaFoldDB" id="A0A8J1KLU2"/>
<organism evidence="2 3">
    <name type="scientific">Xenopus laevis</name>
    <name type="common">African clawed frog</name>
    <dbReference type="NCBI Taxonomy" id="8355"/>
    <lineage>
        <taxon>Eukaryota</taxon>
        <taxon>Metazoa</taxon>
        <taxon>Chordata</taxon>
        <taxon>Craniata</taxon>
        <taxon>Vertebrata</taxon>
        <taxon>Euteleostomi</taxon>
        <taxon>Amphibia</taxon>
        <taxon>Batrachia</taxon>
        <taxon>Anura</taxon>
        <taxon>Pipoidea</taxon>
        <taxon>Pipidae</taxon>
        <taxon>Xenopodinae</taxon>
        <taxon>Xenopus</taxon>
        <taxon>Xenopus</taxon>
    </lineage>
</organism>
<protein>
    <submittedName>
        <fullName evidence="3">Uncharacterized protein LOC121393375</fullName>
    </submittedName>
</protein>
<dbReference type="KEGG" id="xla:121393375"/>
<dbReference type="RefSeq" id="XP_041417703.1">
    <property type="nucleotide sequence ID" value="XM_041561769.1"/>
</dbReference>
<feature type="compositionally biased region" description="Polar residues" evidence="1">
    <location>
        <begin position="213"/>
        <end position="223"/>
    </location>
</feature>
<feature type="compositionally biased region" description="Low complexity" evidence="1">
    <location>
        <begin position="241"/>
        <end position="254"/>
    </location>
</feature>
<evidence type="ECO:0000313" key="2">
    <source>
        <dbReference type="Proteomes" id="UP000186698"/>
    </source>
</evidence>
<feature type="compositionally biased region" description="Basic and acidic residues" evidence="1">
    <location>
        <begin position="190"/>
        <end position="200"/>
    </location>
</feature>
<feature type="region of interest" description="Disordered" evidence="1">
    <location>
        <begin position="190"/>
        <end position="294"/>
    </location>
</feature>
<dbReference type="GeneID" id="121393375"/>
<gene>
    <name evidence="3" type="primary">LOC121393375</name>
</gene>
<name>A0A8J1KLU2_XENLA</name>
<accession>A0A8J1KLU2</accession>
<keyword evidence="2" id="KW-1185">Reference proteome</keyword>